<feature type="domain" description="Protein-glutamine gamma-glutamyltransferase-like C-terminal" evidence="2">
    <location>
        <begin position="150"/>
        <end position="219"/>
    </location>
</feature>
<dbReference type="Pfam" id="PF13559">
    <property type="entry name" value="DUF4129"/>
    <property type="match status" value="1"/>
</dbReference>
<evidence type="ECO:0000256" key="1">
    <source>
        <dbReference type="SAM" id="Phobius"/>
    </source>
</evidence>
<dbReference type="EMBL" id="JBHTII010000001">
    <property type="protein sequence ID" value="MFD0789051.1"/>
    <property type="molecule type" value="Genomic_DNA"/>
</dbReference>
<feature type="transmembrane region" description="Helical" evidence="1">
    <location>
        <begin position="79"/>
        <end position="102"/>
    </location>
</feature>
<evidence type="ECO:0000313" key="3">
    <source>
        <dbReference type="EMBL" id="MFD0789051.1"/>
    </source>
</evidence>
<keyword evidence="4" id="KW-1185">Reference proteome</keyword>
<name>A0ABW3AEN8_9MICO</name>
<dbReference type="Proteomes" id="UP001597055">
    <property type="component" value="Unassembled WGS sequence"/>
</dbReference>
<gene>
    <name evidence="3" type="ORF">ACFQ0P_01470</name>
</gene>
<comment type="caution">
    <text evidence="3">The sequence shown here is derived from an EMBL/GenBank/DDBJ whole genome shotgun (WGS) entry which is preliminary data.</text>
</comment>
<dbReference type="RefSeq" id="WP_204979960.1">
    <property type="nucleotide sequence ID" value="NZ_JBHTII010000001.1"/>
</dbReference>
<sequence>MGLTGLSAAIVGSGAAVVARAADAVPPLEPDGDEARRWAEVELSDPVYDIAEPTPLDRLAQAVADFFGDLFSTELSGQWGSVVAIIAATIVIAVIVVAFAVWGVPRSTRRARTAHATLFGETEERSAAELRTAAASAAARGDWDEAIVLRFRALARGCLERGVVDLPPGATVHAFARAAARMFPRLADDLEAAATAFDDVRYLRRPGTEELYRRVAEADAAVTSARPARAEVPA</sequence>
<accession>A0ABW3AEN8</accession>
<reference evidence="4" key="1">
    <citation type="journal article" date="2019" name="Int. J. Syst. Evol. Microbiol.">
        <title>The Global Catalogue of Microorganisms (GCM) 10K type strain sequencing project: providing services to taxonomists for standard genome sequencing and annotation.</title>
        <authorList>
            <consortium name="The Broad Institute Genomics Platform"/>
            <consortium name="The Broad Institute Genome Sequencing Center for Infectious Disease"/>
            <person name="Wu L."/>
            <person name="Ma J."/>
        </authorList>
    </citation>
    <scope>NUCLEOTIDE SEQUENCE [LARGE SCALE GENOMIC DNA]</scope>
    <source>
        <strain evidence="4">CCUG 54523</strain>
    </source>
</reference>
<evidence type="ECO:0000259" key="2">
    <source>
        <dbReference type="Pfam" id="PF13559"/>
    </source>
</evidence>
<keyword evidence="1" id="KW-1133">Transmembrane helix</keyword>
<evidence type="ECO:0000313" key="4">
    <source>
        <dbReference type="Proteomes" id="UP001597055"/>
    </source>
</evidence>
<dbReference type="InterPro" id="IPR025403">
    <property type="entry name" value="TgpA-like_C"/>
</dbReference>
<proteinExistence type="predicted"/>
<organism evidence="3 4">
    <name type="scientific">Microbacterium insulae</name>
    <dbReference type="NCBI Taxonomy" id="483014"/>
    <lineage>
        <taxon>Bacteria</taxon>
        <taxon>Bacillati</taxon>
        <taxon>Actinomycetota</taxon>
        <taxon>Actinomycetes</taxon>
        <taxon>Micrococcales</taxon>
        <taxon>Microbacteriaceae</taxon>
        <taxon>Microbacterium</taxon>
    </lineage>
</organism>
<keyword evidence="1" id="KW-0472">Membrane</keyword>
<keyword evidence="1" id="KW-0812">Transmembrane</keyword>
<protein>
    <submittedName>
        <fullName evidence="3">DUF4129 domain-containing protein</fullName>
    </submittedName>
</protein>